<keyword evidence="3" id="KW-0521">NADP</keyword>
<dbReference type="AlphaFoldDB" id="A0A101HS80"/>
<dbReference type="Pfam" id="PF20143">
    <property type="entry name" value="NAD_kinase_C"/>
    <property type="match status" value="1"/>
</dbReference>
<dbReference type="GO" id="GO:0003951">
    <property type="term" value="F:NAD+ kinase activity"/>
    <property type="evidence" value="ECO:0007669"/>
    <property type="project" value="UniProtKB-EC"/>
</dbReference>
<evidence type="ECO:0000256" key="1">
    <source>
        <dbReference type="ARBA" id="ARBA00022679"/>
    </source>
</evidence>
<dbReference type="Proteomes" id="UP000054705">
    <property type="component" value="Unassembled WGS sequence"/>
</dbReference>
<dbReference type="GO" id="GO:0005524">
    <property type="term" value="F:ATP binding"/>
    <property type="evidence" value="ECO:0007669"/>
    <property type="project" value="UniProtKB-ARBA"/>
</dbReference>
<evidence type="ECO:0000313" key="7">
    <source>
        <dbReference type="Proteomes" id="UP000054705"/>
    </source>
</evidence>
<gene>
    <name evidence="6" type="ORF">XD97_0663</name>
</gene>
<comment type="caution">
    <text evidence="6">The sequence shown here is derived from an EMBL/GenBank/DDBJ whole genome shotgun (WGS) entry which is preliminary data.</text>
</comment>
<dbReference type="PANTHER" id="PTHR20275">
    <property type="entry name" value="NAD KINASE"/>
    <property type="match status" value="1"/>
</dbReference>
<dbReference type="HAMAP" id="MF_00361">
    <property type="entry name" value="NAD_kinase"/>
    <property type="match status" value="1"/>
</dbReference>
<keyword evidence="1" id="KW-0808">Transferase</keyword>
<accession>A0A101HS80</accession>
<dbReference type="InterPro" id="IPR017438">
    <property type="entry name" value="ATP-NAD_kinase_N"/>
</dbReference>
<keyword evidence="2 6" id="KW-0418">Kinase</keyword>
<sequence>MKTTGVFFIRYLRMSTIEGDLPVNFGGLGVKTFGLVVNQEKKGVHELVEQVIRWVEDRGCEVLIDKEVASLLSLSRDGVPEDYIVEKAQCMIVFGGDGTLLRTARKVAGTGTPIIGINLGHLGFLTEIDIPEVNASLEKLLYGQYRIEERMMLEALVYRQGNVVKRLVGLNDAVISKGAFARMIHLETSINNEYIDTYHADGLIIASPTGSTAYSLSAGGPLVTPELEVMLLTPICPHSLGARPLVIAPDSIIKVVINSSQGYFMLTMDGQMGFNLHRQDEVIVKQAPRKARLIRLKGRSFFEVLGKKLAEGVRNHNV</sequence>
<dbReference type="Gene3D" id="2.60.200.30">
    <property type="entry name" value="Probable inorganic polyphosphate/atp-NAD kinase, domain 2"/>
    <property type="match status" value="1"/>
</dbReference>
<evidence type="ECO:0000256" key="4">
    <source>
        <dbReference type="ARBA" id="ARBA00023027"/>
    </source>
</evidence>
<evidence type="ECO:0000313" key="6">
    <source>
        <dbReference type="EMBL" id="KUK81390.1"/>
    </source>
</evidence>
<evidence type="ECO:0000256" key="2">
    <source>
        <dbReference type="ARBA" id="ARBA00022777"/>
    </source>
</evidence>
<name>A0A101HS80_9FIRM</name>
<comment type="catalytic activity">
    <reaction evidence="5">
        <text>NAD(+) + ATP = ADP + NADP(+) + H(+)</text>
        <dbReference type="Rhea" id="RHEA:18629"/>
        <dbReference type="ChEBI" id="CHEBI:15378"/>
        <dbReference type="ChEBI" id="CHEBI:30616"/>
        <dbReference type="ChEBI" id="CHEBI:57540"/>
        <dbReference type="ChEBI" id="CHEBI:58349"/>
        <dbReference type="ChEBI" id="CHEBI:456216"/>
        <dbReference type="EC" id="2.7.1.23"/>
    </reaction>
</comment>
<proteinExistence type="inferred from homology"/>
<dbReference type="EMBL" id="LGGS01000155">
    <property type="protein sequence ID" value="KUK81390.1"/>
    <property type="molecule type" value="Genomic_DNA"/>
</dbReference>
<organism evidence="6 7">
    <name type="scientific">Pelotomaculum thermopropionicum</name>
    <dbReference type="NCBI Taxonomy" id="110500"/>
    <lineage>
        <taxon>Bacteria</taxon>
        <taxon>Bacillati</taxon>
        <taxon>Bacillota</taxon>
        <taxon>Clostridia</taxon>
        <taxon>Eubacteriales</taxon>
        <taxon>Desulfotomaculaceae</taxon>
        <taxon>Pelotomaculum</taxon>
    </lineage>
</organism>
<protein>
    <submittedName>
        <fullName evidence="6">Putative inorganic polyphosphate/ATP-NAD kinase</fullName>
    </submittedName>
</protein>
<evidence type="ECO:0000256" key="5">
    <source>
        <dbReference type="ARBA" id="ARBA00047925"/>
    </source>
</evidence>
<dbReference type="PANTHER" id="PTHR20275:SF0">
    <property type="entry name" value="NAD KINASE"/>
    <property type="match status" value="1"/>
</dbReference>
<keyword evidence="4" id="KW-0520">NAD</keyword>
<feature type="non-terminal residue" evidence="6">
    <location>
        <position position="318"/>
    </location>
</feature>
<evidence type="ECO:0000256" key="3">
    <source>
        <dbReference type="ARBA" id="ARBA00022857"/>
    </source>
</evidence>
<dbReference type="InterPro" id="IPR002504">
    <property type="entry name" value="NADK"/>
</dbReference>
<dbReference type="GO" id="GO:0006741">
    <property type="term" value="P:NADP+ biosynthetic process"/>
    <property type="evidence" value="ECO:0007669"/>
    <property type="project" value="InterPro"/>
</dbReference>
<dbReference type="GO" id="GO:0019674">
    <property type="term" value="P:NAD+ metabolic process"/>
    <property type="evidence" value="ECO:0007669"/>
    <property type="project" value="InterPro"/>
</dbReference>
<dbReference type="Pfam" id="PF01513">
    <property type="entry name" value="NAD_kinase"/>
    <property type="match status" value="1"/>
</dbReference>
<dbReference type="GO" id="GO:0051287">
    <property type="term" value="F:NAD binding"/>
    <property type="evidence" value="ECO:0007669"/>
    <property type="project" value="UniProtKB-ARBA"/>
</dbReference>
<dbReference type="SUPFAM" id="SSF111331">
    <property type="entry name" value="NAD kinase/diacylglycerol kinase-like"/>
    <property type="match status" value="1"/>
</dbReference>
<dbReference type="InterPro" id="IPR017437">
    <property type="entry name" value="ATP-NAD_kinase_PpnK-typ_C"/>
</dbReference>
<dbReference type="Gene3D" id="3.40.50.10330">
    <property type="entry name" value="Probable inorganic polyphosphate/atp-NAD kinase, domain 1"/>
    <property type="match status" value="1"/>
</dbReference>
<reference evidence="7" key="1">
    <citation type="journal article" date="2015" name="MBio">
        <title>Genome-Resolved Metagenomic Analysis Reveals Roles for Candidate Phyla and Other Microbial Community Members in Biogeochemical Transformations in Oil Reservoirs.</title>
        <authorList>
            <person name="Hu P."/>
            <person name="Tom L."/>
            <person name="Singh A."/>
            <person name="Thomas B.C."/>
            <person name="Baker B.J."/>
            <person name="Piceno Y.M."/>
            <person name="Andersen G.L."/>
            <person name="Banfield J.F."/>
        </authorList>
    </citation>
    <scope>NUCLEOTIDE SEQUENCE [LARGE SCALE GENOMIC DNA]</scope>
</reference>
<dbReference type="InterPro" id="IPR016064">
    <property type="entry name" value="NAD/diacylglycerol_kinase_sf"/>
</dbReference>